<proteinExistence type="predicted"/>
<keyword evidence="4" id="KW-1185">Reference proteome</keyword>
<dbReference type="STRING" id="52560.SAMN04488082_11377"/>
<dbReference type="InterPro" id="IPR051938">
    <property type="entry name" value="Apopto_cytoskel_mod"/>
</dbReference>
<dbReference type="PROSITE" id="PS50076">
    <property type="entry name" value="DNAJ_2"/>
    <property type="match status" value="1"/>
</dbReference>
<keyword evidence="1" id="KW-0143">Chaperone</keyword>
<dbReference type="InterPro" id="IPR001623">
    <property type="entry name" value="DnaJ_domain"/>
</dbReference>
<feature type="domain" description="J" evidence="2">
    <location>
        <begin position="5"/>
        <end position="75"/>
    </location>
</feature>
<dbReference type="SMART" id="SM00271">
    <property type="entry name" value="DnaJ"/>
    <property type="match status" value="1"/>
</dbReference>
<dbReference type="PANTHER" id="PTHR44145">
    <property type="entry name" value="DNAJ HOMOLOG SUBFAMILY A MEMBER 3, MITOCHONDRIAL"/>
    <property type="match status" value="1"/>
</dbReference>
<sequence length="241" mass="27329">MRLSECYSLLEVSPGATLDEIKASYRKLAFKYHPDLNPGDARAAQSFSRLNEAYVLLKKNLETEPSDKRRFNAETIRQEEEARVKRGGKPSGGFSAKQEEVLRDILNDPFAKQVFEDIFSKLKRGVQPEEASSQPVTTKKLDLKWGERALSIDLGKGIVQSIKDWASGQLDDRQTVRMPARDLIPGTTLRVQIRHRFTAEPRTIDVTLPPDFVVGRPIRLKGMGRRLGPWRGDLYLRLLAV</sequence>
<dbReference type="AlphaFoldDB" id="A0A1I3WKE6"/>
<dbReference type="RefSeq" id="WP_092376276.1">
    <property type="nucleotide sequence ID" value="NZ_FORX01000013.1"/>
</dbReference>
<dbReference type="EMBL" id="FORX01000013">
    <property type="protein sequence ID" value="SFK07643.1"/>
    <property type="molecule type" value="Genomic_DNA"/>
</dbReference>
<dbReference type="Pfam" id="PF00226">
    <property type="entry name" value="DnaJ"/>
    <property type="match status" value="1"/>
</dbReference>
<protein>
    <submittedName>
        <fullName evidence="3">Molecular chaperone DnaJ</fullName>
    </submittedName>
</protein>
<evidence type="ECO:0000259" key="2">
    <source>
        <dbReference type="PROSITE" id="PS50076"/>
    </source>
</evidence>
<dbReference type="Gene3D" id="2.60.260.20">
    <property type="entry name" value="Urease metallochaperone UreE, N-terminal domain"/>
    <property type="match status" value="1"/>
</dbReference>
<dbReference type="Gene3D" id="1.10.287.110">
    <property type="entry name" value="DnaJ domain"/>
    <property type="match status" value="1"/>
</dbReference>
<organism evidence="3 4">
    <name type="scientific">Desulfomicrobium apsheronum</name>
    <dbReference type="NCBI Taxonomy" id="52560"/>
    <lineage>
        <taxon>Bacteria</taxon>
        <taxon>Pseudomonadati</taxon>
        <taxon>Thermodesulfobacteriota</taxon>
        <taxon>Desulfovibrionia</taxon>
        <taxon>Desulfovibrionales</taxon>
        <taxon>Desulfomicrobiaceae</taxon>
        <taxon>Desulfomicrobium</taxon>
    </lineage>
</organism>
<dbReference type="InterPro" id="IPR036869">
    <property type="entry name" value="J_dom_sf"/>
</dbReference>
<evidence type="ECO:0000313" key="4">
    <source>
        <dbReference type="Proteomes" id="UP000198635"/>
    </source>
</evidence>
<dbReference type="SUPFAM" id="SSF46565">
    <property type="entry name" value="Chaperone J-domain"/>
    <property type="match status" value="1"/>
</dbReference>
<dbReference type="PRINTS" id="PR00625">
    <property type="entry name" value="JDOMAIN"/>
</dbReference>
<evidence type="ECO:0000313" key="3">
    <source>
        <dbReference type="EMBL" id="SFK07643.1"/>
    </source>
</evidence>
<name>A0A1I3WKE6_9BACT</name>
<dbReference type="OrthoDB" id="9779622at2"/>
<reference evidence="4" key="1">
    <citation type="submission" date="2016-10" db="EMBL/GenBank/DDBJ databases">
        <authorList>
            <person name="Varghese N."/>
            <person name="Submissions S."/>
        </authorList>
    </citation>
    <scope>NUCLEOTIDE SEQUENCE [LARGE SCALE GENOMIC DNA]</scope>
    <source>
        <strain evidence="4">DSM 5918</strain>
    </source>
</reference>
<evidence type="ECO:0000256" key="1">
    <source>
        <dbReference type="ARBA" id="ARBA00023186"/>
    </source>
</evidence>
<dbReference type="PANTHER" id="PTHR44145:SF3">
    <property type="entry name" value="DNAJ HOMOLOG SUBFAMILY A MEMBER 3, MITOCHONDRIAL"/>
    <property type="match status" value="1"/>
</dbReference>
<dbReference type="GO" id="GO:0007005">
    <property type="term" value="P:mitochondrion organization"/>
    <property type="evidence" value="ECO:0007669"/>
    <property type="project" value="TreeGrafter"/>
</dbReference>
<dbReference type="CDD" id="cd06257">
    <property type="entry name" value="DnaJ"/>
    <property type="match status" value="1"/>
</dbReference>
<dbReference type="Proteomes" id="UP000198635">
    <property type="component" value="Unassembled WGS sequence"/>
</dbReference>
<gene>
    <name evidence="3" type="ORF">SAMN04488082_11377</name>
</gene>
<accession>A0A1I3WKE6</accession>